<dbReference type="EMBL" id="OE847299">
    <property type="protein sequence ID" value="CAD7611071.1"/>
    <property type="molecule type" value="Genomic_DNA"/>
</dbReference>
<organism evidence="7">
    <name type="scientific">Timema genevievae</name>
    <name type="common">Walking stick</name>
    <dbReference type="NCBI Taxonomy" id="629358"/>
    <lineage>
        <taxon>Eukaryota</taxon>
        <taxon>Metazoa</taxon>
        <taxon>Ecdysozoa</taxon>
        <taxon>Arthropoda</taxon>
        <taxon>Hexapoda</taxon>
        <taxon>Insecta</taxon>
        <taxon>Pterygota</taxon>
        <taxon>Neoptera</taxon>
        <taxon>Polyneoptera</taxon>
        <taxon>Phasmatodea</taxon>
        <taxon>Timematodea</taxon>
        <taxon>Timematoidea</taxon>
        <taxon>Timematidae</taxon>
        <taxon>Timema</taxon>
    </lineage>
</organism>
<name>A0A7R9K860_TIMGE</name>
<feature type="transmembrane region" description="Helical" evidence="5">
    <location>
        <begin position="28"/>
        <end position="49"/>
    </location>
</feature>
<keyword evidence="3 5" id="KW-1133">Transmembrane helix</keyword>
<keyword evidence="4 5" id="KW-0472">Membrane</keyword>
<keyword evidence="2 5" id="KW-0812">Transmembrane</keyword>
<feature type="domain" description="Sugar phosphate transporter" evidence="6">
    <location>
        <begin position="33"/>
        <end position="312"/>
    </location>
</feature>
<evidence type="ECO:0000313" key="7">
    <source>
        <dbReference type="EMBL" id="CAD7611071.1"/>
    </source>
</evidence>
<sequence length="373" mass="41722">MAKAVLKLNQQHKLSDNEEVITNSYWKIIVQSLVLIVVYFSLSIGLTFYQRWLLKDFHFPLFVVLTHLMVKLLLAWLCRVVYSWRTTHKRVVLSWTNYVTKVGPTGMASGLDVGFSNWGLALVTVSFQVASFAGDVASWSLVLIILMIALGLFLFTYESTQFDVGGFFLILTASFMSGLRWTLAQLLMQKSKMGLENPIDMVYHVQPWMIIAILPFAVAFEGPRVLTNCKTYCFENLVHTSMMALTVCAGALLAFAMEVSEYLVVTWTSSLTLSVACIFKEVFTLILAVEWTGDKISVVNLVGLLVCLGGIIVHVVKKLINTNKDGRGDGTKTSFEMKTPLMADETVFSSGDETDNNSSNVLFNILQRRDATR</sequence>
<evidence type="ECO:0000256" key="4">
    <source>
        <dbReference type="ARBA" id="ARBA00023136"/>
    </source>
</evidence>
<dbReference type="AlphaFoldDB" id="A0A7R9K860"/>
<gene>
    <name evidence="7" type="ORF">TGEB3V08_LOCUS10899</name>
</gene>
<comment type="subcellular location">
    <subcellularLocation>
        <location evidence="1">Membrane</location>
        <topology evidence="1">Multi-pass membrane protein</topology>
    </subcellularLocation>
</comment>
<feature type="transmembrane region" description="Helical" evidence="5">
    <location>
        <begin position="136"/>
        <end position="157"/>
    </location>
</feature>
<dbReference type="GO" id="GO:0016020">
    <property type="term" value="C:membrane"/>
    <property type="evidence" value="ECO:0007669"/>
    <property type="project" value="UniProtKB-SubCell"/>
</dbReference>
<accession>A0A7R9K860</accession>
<dbReference type="Pfam" id="PF03151">
    <property type="entry name" value="TPT"/>
    <property type="match status" value="1"/>
</dbReference>
<evidence type="ECO:0000256" key="2">
    <source>
        <dbReference type="ARBA" id="ARBA00022692"/>
    </source>
</evidence>
<evidence type="ECO:0000256" key="3">
    <source>
        <dbReference type="ARBA" id="ARBA00022989"/>
    </source>
</evidence>
<feature type="transmembrane region" description="Helical" evidence="5">
    <location>
        <begin position="296"/>
        <end position="316"/>
    </location>
</feature>
<feature type="transmembrane region" description="Helical" evidence="5">
    <location>
        <begin position="203"/>
        <end position="220"/>
    </location>
</feature>
<evidence type="ECO:0000256" key="5">
    <source>
        <dbReference type="SAM" id="Phobius"/>
    </source>
</evidence>
<feature type="transmembrane region" description="Helical" evidence="5">
    <location>
        <begin position="232"/>
        <end position="256"/>
    </location>
</feature>
<dbReference type="InterPro" id="IPR004853">
    <property type="entry name" value="Sugar_P_trans_dom"/>
</dbReference>
<protein>
    <recommendedName>
        <fullName evidence="6">Sugar phosphate transporter domain-containing protein</fullName>
    </recommendedName>
</protein>
<feature type="transmembrane region" description="Helical" evidence="5">
    <location>
        <begin position="262"/>
        <end position="289"/>
    </location>
</feature>
<evidence type="ECO:0000256" key="1">
    <source>
        <dbReference type="ARBA" id="ARBA00004141"/>
    </source>
</evidence>
<feature type="transmembrane region" description="Helical" evidence="5">
    <location>
        <begin position="61"/>
        <end position="82"/>
    </location>
</feature>
<evidence type="ECO:0000259" key="6">
    <source>
        <dbReference type="Pfam" id="PF03151"/>
    </source>
</evidence>
<dbReference type="PANTHER" id="PTHR11132">
    <property type="entry name" value="SOLUTE CARRIER FAMILY 35"/>
    <property type="match status" value="1"/>
</dbReference>
<feature type="transmembrane region" description="Helical" evidence="5">
    <location>
        <begin position="164"/>
        <end position="183"/>
    </location>
</feature>
<reference evidence="7" key="1">
    <citation type="submission" date="2020-11" db="EMBL/GenBank/DDBJ databases">
        <authorList>
            <person name="Tran Van P."/>
        </authorList>
    </citation>
    <scope>NUCLEOTIDE SEQUENCE</scope>
</reference>
<proteinExistence type="predicted"/>
<dbReference type="InterPro" id="IPR050186">
    <property type="entry name" value="TPT_transporter"/>
</dbReference>